<protein>
    <submittedName>
        <fullName evidence="1">Uncharacterized protein</fullName>
    </submittedName>
</protein>
<evidence type="ECO:0000313" key="1">
    <source>
        <dbReference type="EMBL" id="SDE83583.1"/>
    </source>
</evidence>
<proteinExistence type="predicted"/>
<dbReference type="AlphaFoldDB" id="A0A1G7G653"/>
<accession>A0A1G7G653</accession>
<dbReference type="EMBL" id="LT629690">
    <property type="protein sequence ID" value="SDE83583.1"/>
    <property type="molecule type" value="Genomic_DNA"/>
</dbReference>
<organism evidence="1 2">
    <name type="scientific">Terriglobus roseus</name>
    <dbReference type="NCBI Taxonomy" id="392734"/>
    <lineage>
        <taxon>Bacteria</taxon>
        <taxon>Pseudomonadati</taxon>
        <taxon>Acidobacteriota</taxon>
        <taxon>Terriglobia</taxon>
        <taxon>Terriglobales</taxon>
        <taxon>Acidobacteriaceae</taxon>
        <taxon>Terriglobus</taxon>
    </lineage>
</organism>
<dbReference type="Proteomes" id="UP000182427">
    <property type="component" value="Chromosome I"/>
</dbReference>
<reference evidence="2" key="1">
    <citation type="submission" date="2016-10" db="EMBL/GenBank/DDBJ databases">
        <authorList>
            <person name="Varghese N."/>
            <person name="Submissions S."/>
        </authorList>
    </citation>
    <scope>NUCLEOTIDE SEQUENCE [LARGE SCALE GENOMIC DNA]</scope>
    <source>
        <strain evidence="2">GAS232</strain>
    </source>
</reference>
<evidence type="ECO:0000313" key="2">
    <source>
        <dbReference type="Proteomes" id="UP000182427"/>
    </source>
</evidence>
<name>A0A1G7G653_9BACT</name>
<dbReference type="RefSeq" id="WP_156784988.1">
    <property type="nucleotide sequence ID" value="NZ_LT629690.1"/>
</dbReference>
<sequence length="125" mass="14586">MTPLLQSTVCPDYFYRVVDSYNENTVARCVRCNDEKEIGHTMLIYPKDIQLFSEVPDHHDVLTTHDVKDGDLVRFRHTHCVSRIEKQGSHLILPIQGHFQIDVSALIRDLELLTHEEATQWMLEQ</sequence>
<keyword evidence="2" id="KW-1185">Reference proteome</keyword>
<gene>
    <name evidence="1" type="ORF">SAMN05444167_0569</name>
</gene>